<dbReference type="AlphaFoldDB" id="A0A9P8CCN6"/>
<name>A0A9P8CCN6_9HELO</name>
<comment type="caution">
    <text evidence="4">The sequence shown here is derived from an EMBL/GenBank/DDBJ whole genome shotgun (WGS) entry which is preliminary data.</text>
</comment>
<feature type="transmembrane region" description="Helical" evidence="3">
    <location>
        <begin position="133"/>
        <end position="154"/>
    </location>
</feature>
<accession>A0A9P8CCN6</accession>
<evidence type="ECO:0000256" key="3">
    <source>
        <dbReference type="SAM" id="Phobius"/>
    </source>
</evidence>
<feature type="transmembrane region" description="Helical" evidence="3">
    <location>
        <begin position="160"/>
        <end position="178"/>
    </location>
</feature>
<evidence type="ECO:0000256" key="1">
    <source>
        <dbReference type="SAM" id="Coils"/>
    </source>
</evidence>
<proteinExistence type="predicted"/>
<gene>
    <name evidence="4" type="ORF">BJ878DRAFT_187544</name>
</gene>
<dbReference type="EMBL" id="MU254107">
    <property type="protein sequence ID" value="KAG9242144.1"/>
    <property type="molecule type" value="Genomic_DNA"/>
</dbReference>
<sequence length="229" mass="26128">MPEFSGHTTTFNTATNYHSKPKLTHSTYSLVSTDDADIETVNESEWDHLADHGNRGLTSPGAASNDLRDRRRRTLPTAMCQTAPRPSHQSHIINALKSQTASAREQIRALEMDAYEYRMEVKELRENQQMSEIWARGISCIYLSLYILLAAHCFAEWPTVYLHSVCLGITVTVLAYWARTMLYESQPVPLVEETDCLLRSSSTSSLENRDIELGEEHWYVMKKAGYEHN</sequence>
<evidence type="ECO:0000256" key="2">
    <source>
        <dbReference type="SAM" id="MobiDB-lite"/>
    </source>
</evidence>
<keyword evidence="3" id="KW-0472">Membrane</keyword>
<keyword evidence="1" id="KW-0175">Coiled coil</keyword>
<keyword evidence="3" id="KW-1133">Transmembrane helix</keyword>
<evidence type="ECO:0000313" key="4">
    <source>
        <dbReference type="EMBL" id="KAG9242144.1"/>
    </source>
</evidence>
<feature type="coiled-coil region" evidence="1">
    <location>
        <begin position="93"/>
        <end position="127"/>
    </location>
</feature>
<evidence type="ECO:0000313" key="5">
    <source>
        <dbReference type="Proteomes" id="UP000887226"/>
    </source>
</evidence>
<keyword evidence="5" id="KW-1185">Reference proteome</keyword>
<protein>
    <submittedName>
        <fullName evidence="4">Uncharacterized protein</fullName>
    </submittedName>
</protein>
<organism evidence="4 5">
    <name type="scientific">Calycina marina</name>
    <dbReference type="NCBI Taxonomy" id="1763456"/>
    <lineage>
        <taxon>Eukaryota</taxon>
        <taxon>Fungi</taxon>
        <taxon>Dikarya</taxon>
        <taxon>Ascomycota</taxon>
        <taxon>Pezizomycotina</taxon>
        <taxon>Leotiomycetes</taxon>
        <taxon>Helotiales</taxon>
        <taxon>Pezizellaceae</taxon>
        <taxon>Calycina</taxon>
    </lineage>
</organism>
<feature type="region of interest" description="Disordered" evidence="2">
    <location>
        <begin position="50"/>
        <end position="69"/>
    </location>
</feature>
<reference evidence="4" key="1">
    <citation type="journal article" date="2021" name="IMA Fungus">
        <title>Genomic characterization of three marine fungi, including Emericellopsis atlantica sp. nov. with signatures of a generalist lifestyle and marine biomass degradation.</title>
        <authorList>
            <person name="Hagestad O.C."/>
            <person name="Hou L."/>
            <person name="Andersen J.H."/>
            <person name="Hansen E.H."/>
            <person name="Altermark B."/>
            <person name="Li C."/>
            <person name="Kuhnert E."/>
            <person name="Cox R.J."/>
            <person name="Crous P.W."/>
            <person name="Spatafora J.W."/>
            <person name="Lail K."/>
            <person name="Amirebrahimi M."/>
            <person name="Lipzen A."/>
            <person name="Pangilinan J."/>
            <person name="Andreopoulos W."/>
            <person name="Hayes R.D."/>
            <person name="Ng V."/>
            <person name="Grigoriev I.V."/>
            <person name="Jackson S.A."/>
            <person name="Sutton T.D.S."/>
            <person name="Dobson A.D.W."/>
            <person name="Rama T."/>
        </authorList>
    </citation>
    <scope>NUCLEOTIDE SEQUENCE</scope>
    <source>
        <strain evidence="4">TRa3180A</strain>
    </source>
</reference>
<keyword evidence="3" id="KW-0812">Transmembrane</keyword>
<dbReference type="Proteomes" id="UP000887226">
    <property type="component" value="Unassembled WGS sequence"/>
</dbReference>